<dbReference type="AlphaFoldDB" id="A0A2I1ERZ1"/>
<dbReference type="EMBL" id="LLXJ01000605">
    <property type="protein sequence ID" value="PKC07788.1"/>
    <property type="molecule type" value="Genomic_DNA"/>
</dbReference>
<evidence type="ECO:0000313" key="4">
    <source>
        <dbReference type="Proteomes" id="UP000232688"/>
    </source>
</evidence>
<evidence type="ECO:0000313" key="2">
    <source>
        <dbReference type="EMBL" id="PKC07788.1"/>
    </source>
</evidence>
<evidence type="ECO:0000256" key="1">
    <source>
        <dbReference type="SAM" id="Phobius"/>
    </source>
</evidence>
<protein>
    <submittedName>
        <fullName evidence="3">Uncharacterized protein</fullName>
    </submittedName>
</protein>
<evidence type="ECO:0000313" key="5">
    <source>
        <dbReference type="Proteomes" id="UP000232722"/>
    </source>
</evidence>
<reference evidence="3 4" key="4">
    <citation type="submission" date="2017-10" db="EMBL/GenBank/DDBJ databases">
        <title>Genome analyses suggest a sexual origin of heterokaryosis in a supposedly ancient asexual fungus.</title>
        <authorList>
            <person name="Corradi N."/>
            <person name="Sedzielewska K."/>
            <person name="Noel J."/>
            <person name="Charron P."/>
            <person name="Farinelli L."/>
            <person name="Marton T."/>
            <person name="Kruger M."/>
            <person name="Pelin A."/>
            <person name="Brachmann A."/>
            <person name="Corradi N."/>
        </authorList>
    </citation>
    <scope>NUCLEOTIDE SEQUENCE [LARGE SCALE GENOMIC DNA]</scope>
    <source>
        <strain evidence="3 4">A1</strain>
    </source>
</reference>
<keyword evidence="1" id="KW-1133">Transmembrane helix</keyword>
<name>A0A2I1ERZ1_9GLOM</name>
<proteinExistence type="predicted"/>
<comment type="caution">
    <text evidence="3">The sequence shown here is derived from an EMBL/GenBank/DDBJ whole genome shotgun (WGS) entry which is preliminary data.</text>
</comment>
<dbReference type="EMBL" id="LLXH01000069">
    <property type="protein sequence ID" value="PKC73930.1"/>
    <property type="molecule type" value="Genomic_DNA"/>
</dbReference>
<reference evidence="3 4" key="3">
    <citation type="submission" date="2017-10" db="EMBL/GenBank/DDBJ databases">
        <title>Extensive intraspecific genome diversity in a model arbuscular mycorrhizal fungus.</title>
        <authorList>
            <person name="Chen E.C.H."/>
            <person name="Morin E."/>
            <person name="Baudet D."/>
            <person name="Noel J."/>
            <person name="Ndikumana S."/>
            <person name="Charron P."/>
            <person name="St-Onge C."/>
            <person name="Giorgi J."/>
            <person name="Grigoriev I.V."/>
            <person name="Roux C."/>
            <person name="Martin F.M."/>
            <person name="Corradi N."/>
        </authorList>
    </citation>
    <scope>NUCLEOTIDE SEQUENCE [LARGE SCALE GENOMIC DNA]</scope>
    <source>
        <strain evidence="3 4">A1</strain>
    </source>
</reference>
<organism evidence="3 4">
    <name type="scientific">Rhizophagus irregularis</name>
    <dbReference type="NCBI Taxonomy" id="588596"/>
    <lineage>
        <taxon>Eukaryota</taxon>
        <taxon>Fungi</taxon>
        <taxon>Fungi incertae sedis</taxon>
        <taxon>Mucoromycota</taxon>
        <taxon>Glomeromycotina</taxon>
        <taxon>Glomeromycetes</taxon>
        <taxon>Glomerales</taxon>
        <taxon>Glomeraceae</taxon>
        <taxon>Rhizophagus</taxon>
    </lineage>
</organism>
<dbReference type="Proteomes" id="UP000232722">
    <property type="component" value="Unassembled WGS sequence"/>
</dbReference>
<keyword evidence="1" id="KW-0812">Transmembrane</keyword>
<feature type="transmembrane region" description="Helical" evidence="1">
    <location>
        <begin position="35"/>
        <end position="63"/>
    </location>
</feature>
<dbReference type="VEuPathDB" id="FungiDB:RhiirA1_409926"/>
<sequence length="65" mass="7292">MVITGFSEDLRLSLIGHSLRGLNGQFNLNGFLKRLLAVCIDVIGVFIHNFIISSLFTLGVYFARY</sequence>
<reference evidence="2 5" key="1">
    <citation type="submission" date="2016-04" db="EMBL/GenBank/DDBJ databases">
        <title>Genome analyses suggest a sexual origin of heterokaryosis in a supposedly ancient asexual fungus.</title>
        <authorList>
            <person name="Ropars J."/>
            <person name="Sedzielewska K."/>
            <person name="Noel J."/>
            <person name="Charron P."/>
            <person name="Farinelli L."/>
            <person name="Marton T."/>
            <person name="Kruger M."/>
            <person name="Pelin A."/>
            <person name="Brachmann A."/>
            <person name="Corradi N."/>
        </authorList>
    </citation>
    <scope>NUCLEOTIDE SEQUENCE [LARGE SCALE GENOMIC DNA]</scope>
    <source>
        <strain evidence="2 5">A5</strain>
    </source>
</reference>
<keyword evidence="1" id="KW-0472">Membrane</keyword>
<dbReference type="Proteomes" id="UP000232688">
    <property type="component" value="Unassembled WGS sequence"/>
</dbReference>
<gene>
    <name evidence="3" type="ORF">RhiirA1_409926</name>
    <name evidence="2" type="ORF">RhiirA5_358764</name>
</gene>
<accession>A0A2I1ERZ1</accession>
<reference evidence="2 5" key="2">
    <citation type="submission" date="2017-09" db="EMBL/GenBank/DDBJ databases">
        <title>Extensive intraspecific genome diversity in a model arbuscular mycorrhizal fungus.</title>
        <authorList>
            <person name="Chen E.C."/>
            <person name="Morin E."/>
            <person name="Beaudet D."/>
            <person name="Noel J."/>
            <person name="Ndikumana S."/>
            <person name="Charron P."/>
            <person name="St-Onge C."/>
            <person name="Giorgi J."/>
            <person name="Grigoriev I.V."/>
            <person name="Roux C."/>
            <person name="Martin F.M."/>
            <person name="Corradi N."/>
        </authorList>
    </citation>
    <scope>NUCLEOTIDE SEQUENCE [LARGE SCALE GENOMIC DNA]</scope>
    <source>
        <strain evidence="2 5">A5</strain>
    </source>
</reference>
<evidence type="ECO:0000313" key="3">
    <source>
        <dbReference type="EMBL" id="PKC73930.1"/>
    </source>
</evidence>